<evidence type="ECO:0000313" key="2">
    <source>
        <dbReference type="EMBL" id="PVY60987.1"/>
    </source>
</evidence>
<evidence type="ECO:0000313" key="3">
    <source>
        <dbReference type="Proteomes" id="UP000246145"/>
    </source>
</evidence>
<dbReference type="PIRSF" id="PIRSF029505">
    <property type="entry name" value="UCP029505"/>
    <property type="match status" value="1"/>
</dbReference>
<accession>A0A2U1CIZ1</accession>
<feature type="transmembrane region" description="Helical" evidence="1">
    <location>
        <begin position="25"/>
        <end position="43"/>
    </location>
</feature>
<proteinExistence type="predicted"/>
<dbReference type="STRING" id="1231391.GCA_000308195_00019"/>
<evidence type="ECO:0008006" key="4">
    <source>
        <dbReference type="Google" id="ProtNLM"/>
    </source>
</evidence>
<gene>
    <name evidence="2" type="ORF">C7440_3149</name>
</gene>
<evidence type="ECO:0000256" key="1">
    <source>
        <dbReference type="SAM" id="Phobius"/>
    </source>
</evidence>
<dbReference type="AlphaFoldDB" id="A0A2U1CIZ1"/>
<dbReference type="OrthoDB" id="5366025at2"/>
<dbReference type="InterPro" id="IPR016922">
    <property type="entry name" value="UCP029505"/>
</dbReference>
<comment type="caution">
    <text evidence="2">The sequence shown here is derived from an EMBL/GenBank/DDBJ whole genome shotgun (WGS) entry which is preliminary data.</text>
</comment>
<dbReference type="Proteomes" id="UP000246145">
    <property type="component" value="Unassembled WGS sequence"/>
</dbReference>
<keyword evidence="1" id="KW-1133">Transmembrane helix</keyword>
<dbReference type="RefSeq" id="WP_116519200.1">
    <property type="nucleotide sequence ID" value="NZ_JACCEX010000005.1"/>
</dbReference>
<reference evidence="2 3" key="1">
    <citation type="submission" date="2018-04" db="EMBL/GenBank/DDBJ databases">
        <title>Genomic Encyclopedia of Type Strains, Phase IV (KMG-IV): sequencing the most valuable type-strain genomes for metagenomic binning, comparative biology and taxonomic classification.</title>
        <authorList>
            <person name="Goeker M."/>
        </authorList>
    </citation>
    <scope>NUCLEOTIDE SEQUENCE [LARGE SCALE GENOMIC DNA]</scope>
    <source>
        <strain evidence="2 3">DSM 10065</strain>
    </source>
</reference>
<dbReference type="EMBL" id="QEKO01000005">
    <property type="protein sequence ID" value="PVY60987.1"/>
    <property type="molecule type" value="Genomic_DNA"/>
</dbReference>
<keyword evidence="1" id="KW-0472">Membrane</keyword>
<sequence>MSKAAAAQTQAPTSWFALKWKRWRFYLSAFVLIAPLAYLPTYFEDLALERGDVGLGQRDIGEITAGPWSVRLAEWQIGAPEREGLAGYAKVFTLAQCRECIGQIKAIYMRVGEPRSLRTAGSLFAGSPYRQMAEVLIPEQASPEAQLWLTLEGWDGAVHQVRVPLSDASPSTVQWLKQRNRRP</sequence>
<protein>
    <recommendedName>
        <fullName evidence="4">Thiamine pyrophosphate-binding protein</fullName>
    </recommendedName>
</protein>
<name>A0A2U1CIZ1_9BURK</name>
<organism evidence="2 3">
    <name type="scientific">Pusillimonas noertemannii</name>
    <dbReference type="NCBI Taxonomy" id="305977"/>
    <lineage>
        <taxon>Bacteria</taxon>
        <taxon>Pseudomonadati</taxon>
        <taxon>Pseudomonadota</taxon>
        <taxon>Betaproteobacteria</taxon>
        <taxon>Burkholderiales</taxon>
        <taxon>Alcaligenaceae</taxon>
        <taxon>Pusillimonas</taxon>
    </lineage>
</organism>
<keyword evidence="3" id="KW-1185">Reference proteome</keyword>
<keyword evidence="1" id="KW-0812">Transmembrane</keyword>